<dbReference type="AlphaFoldDB" id="A0A6G0XHJ0"/>
<evidence type="ECO:0000256" key="9">
    <source>
        <dbReference type="ARBA" id="ARBA00023163"/>
    </source>
</evidence>
<keyword evidence="6 12" id="KW-0347">Helicase</keyword>
<organism evidence="14 15">
    <name type="scientific">Aphanomyces euteiches</name>
    <dbReference type="NCBI Taxonomy" id="100861"/>
    <lineage>
        <taxon>Eukaryota</taxon>
        <taxon>Sar</taxon>
        <taxon>Stramenopiles</taxon>
        <taxon>Oomycota</taxon>
        <taxon>Saprolegniomycetes</taxon>
        <taxon>Saprolegniales</taxon>
        <taxon>Verrucalvaceae</taxon>
        <taxon>Aphanomyces</taxon>
    </lineage>
</organism>
<dbReference type="EC" id="3.6.4.12" evidence="12"/>
<dbReference type="GO" id="GO:0016787">
    <property type="term" value="F:hydrolase activity"/>
    <property type="evidence" value="ECO:0007669"/>
    <property type="project" value="UniProtKB-KW"/>
</dbReference>
<keyword evidence="15" id="KW-1185">Reference proteome</keyword>
<dbReference type="InterPro" id="IPR027417">
    <property type="entry name" value="P-loop_NTPase"/>
</dbReference>
<gene>
    <name evidence="14" type="ORF">Ae201684_004676</name>
</gene>
<evidence type="ECO:0000256" key="10">
    <source>
        <dbReference type="ARBA" id="ARBA00023204"/>
    </source>
</evidence>
<evidence type="ECO:0000256" key="11">
    <source>
        <dbReference type="ARBA" id="ARBA00023242"/>
    </source>
</evidence>
<evidence type="ECO:0000256" key="12">
    <source>
        <dbReference type="RuleBase" id="RU363048"/>
    </source>
</evidence>
<sequence length="463" mass="51571">MSVKTQTEVRDITRIERIGAHSHIRGLGLDDALEPRNVSQGMVGQTEARKAAGIVLRMIEEGKIAGRAILLAGKPGTGKTAIAMGIAQALGEDTPFTTIAGSEVFSLEMSKTEALTQAFRRSIGVRIMEETEIIEGEVVEVQVDTPTGAAGDKVGRLTLRTTEMETVYDLGNKMIDQLTKEKVEAGDVITINKESGKISKLGRSFTRSKDYDAMGPQTRFVQCPEGELQKRKEVVHVVSLHEIDVINSRSQGFLALFAGDTGEIKDEVREQIDTKVSEWREEGKATIVPGVLFIDEVHMLDIECFSWLNRALESDLAPVLIIATNRGITRIRGTNYKSPHGIPIDLLDRLMIISTKPYSDADVRKILNIRCEEEDVEMTEDAKDLLTRIAMETSLRYAIHIIMTASLVCTKRKGTEVDVADIKKVYSLFVDVKRSTQFLMEYQHEFMFNEIDDDEEGEDQDMA</sequence>
<keyword evidence="8 12" id="KW-0805">Transcription regulation</keyword>
<keyword evidence="7 12" id="KW-0067">ATP-binding</keyword>
<comment type="subcellular location">
    <subcellularLocation>
        <location evidence="1">Nucleus</location>
    </subcellularLocation>
</comment>
<dbReference type="Gene3D" id="1.10.8.60">
    <property type="match status" value="1"/>
</dbReference>
<keyword evidence="10" id="KW-0234">DNA repair</keyword>
<dbReference type="Gene3D" id="2.40.50.360">
    <property type="entry name" value="RuvB-like helicase, domain II"/>
    <property type="match status" value="1"/>
</dbReference>
<reference evidence="14 15" key="1">
    <citation type="submission" date="2019-07" db="EMBL/GenBank/DDBJ databases">
        <title>Genomics analysis of Aphanomyces spp. identifies a new class of oomycete effector associated with host adaptation.</title>
        <authorList>
            <person name="Gaulin E."/>
        </authorList>
    </citation>
    <scope>NUCLEOTIDE SEQUENCE [LARGE SCALE GENOMIC DNA]</scope>
    <source>
        <strain evidence="14 15">ATCC 201684</strain>
    </source>
</reference>
<dbReference type="InterPro" id="IPR003593">
    <property type="entry name" value="AAA+_ATPase"/>
</dbReference>
<comment type="similarity">
    <text evidence="2 12">Belongs to the RuvB family.</text>
</comment>
<dbReference type="Proteomes" id="UP000481153">
    <property type="component" value="Unassembled WGS sequence"/>
</dbReference>
<evidence type="ECO:0000313" key="15">
    <source>
        <dbReference type="Proteomes" id="UP000481153"/>
    </source>
</evidence>
<feature type="domain" description="AAA+ ATPase" evidence="13">
    <location>
        <begin position="65"/>
        <end position="367"/>
    </location>
</feature>
<dbReference type="GO" id="GO:0005524">
    <property type="term" value="F:ATP binding"/>
    <property type="evidence" value="ECO:0007669"/>
    <property type="project" value="UniProtKB-KW"/>
</dbReference>
<dbReference type="InterPro" id="IPR027238">
    <property type="entry name" value="RuvB-like"/>
</dbReference>
<evidence type="ECO:0000259" key="13">
    <source>
        <dbReference type="SMART" id="SM00382"/>
    </source>
</evidence>
<dbReference type="InterPro" id="IPR010339">
    <property type="entry name" value="TIP49_P-loop"/>
</dbReference>
<proteinExistence type="inferred from homology"/>
<dbReference type="FunFam" id="3.40.50.300:FF:002221">
    <property type="entry name" value="RuvB-like 2"/>
    <property type="match status" value="2"/>
</dbReference>
<comment type="caution">
    <text evidence="14">The sequence shown here is derived from an EMBL/GenBank/DDBJ whole genome shotgun (WGS) entry which is preliminary data.</text>
</comment>
<dbReference type="SMART" id="SM00382">
    <property type="entry name" value="AAA"/>
    <property type="match status" value="1"/>
</dbReference>
<dbReference type="InterPro" id="IPR042487">
    <property type="entry name" value="RuvBL1/2_DNA/RNA_bd_dom"/>
</dbReference>
<dbReference type="Pfam" id="PF06068">
    <property type="entry name" value="TIP49"/>
    <property type="match status" value="1"/>
</dbReference>
<evidence type="ECO:0000256" key="6">
    <source>
        <dbReference type="ARBA" id="ARBA00022806"/>
    </source>
</evidence>
<evidence type="ECO:0000256" key="3">
    <source>
        <dbReference type="ARBA" id="ARBA00022741"/>
    </source>
</evidence>
<protein>
    <recommendedName>
        <fullName evidence="12">RuvB-like helicase</fullName>
        <ecNumber evidence="12">3.6.4.12</ecNumber>
    </recommendedName>
</protein>
<evidence type="ECO:0000256" key="8">
    <source>
        <dbReference type="ARBA" id="ARBA00023015"/>
    </source>
</evidence>
<accession>A0A6G0XHJ0</accession>
<keyword evidence="11 12" id="KW-0539">Nucleus</keyword>
<dbReference type="Pfam" id="PF17856">
    <property type="entry name" value="TIP49_C"/>
    <property type="match status" value="1"/>
</dbReference>
<dbReference type="EMBL" id="VJMJ01000062">
    <property type="protein sequence ID" value="KAF0739790.1"/>
    <property type="molecule type" value="Genomic_DNA"/>
</dbReference>
<dbReference type="VEuPathDB" id="FungiDB:AeMF1_002321"/>
<evidence type="ECO:0000256" key="5">
    <source>
        <dbReference type="ARBA" id="ARBA00022801"/>
    </source>
</evidence>
<dbReference type="GO" id="GO:0003678">
    <property type="term" value="F:DNA helicase activity"/>
    <property type="evidence" value="ECO:0007669"/>
    <property type="project" value="UniProtKB-EC"/>
</dbReference>
<evidence type="ECO:0000256" key="2">
    <source>
        <dbReference type="ARBA" id="ARBA00007519"/>
    </source>
</evidence>
<dbReference type="Gene3D" id="3.40.50.300">
    <property type="entry name" value="P-loop containing nucleotide triphosphate hydrolases"/>
    <property type="match status" value="1"/>
</dbReference>
<dbReference type="FunFam" id="1.10.8.60:FF:000010">
    <property type="entry name" value="RuvB-like helicase"/>
    <property type="match status" value="1"/>
</dbReference>
<dbReference type="FunFam" id="2.40.50.360:FF:000002">
    <property type="entry name" value="RuvB-like helicase"/>
    <property type="match status" value="1"/>
</dbReference>
<evidence type="ECO:0000256" key="1">
    <source>
        <dbReference type="ARBA" id="ARBA00004123"/>
    </source>
</evidence>
<evidence type="ECO:0000313" key="14">
    <source>
        <dbReference type="EMBL" id="KAF0739790.1"/>
    </source>
</evidence>
<name>A0A6G0XHJ0_9STRA</name>
<dbReference type="InterPro" id="IPR041048">
    <property type="entry name" value="RuvB-like_C"/>
</dbReference>
<comment type="catalytic activity">
    <reaction evidence="12">
        <text>ATP + H2O = ADP + phosphate + H(+)</text>
        <dbReference type="Rhea" id="RHEA:13065"/>
        <dbReference type="ChEBI" id="CHEBI:15377"/>
        <dbReference type="ChEBI" id="CHEBI:15378"/>
        <dbReference type="ChEBI" id="CHEBI:30616"/>
        <dbReference type="ChEBI" id="CHEBI:43474"/>
        <dbReference type="ChEBI" id="CHEBI:456216"/>
        <dbReference type="EC" id="3.6.4.12"/>
    </reaction>
</comment>
<dbReference type="PANTHER" id="PTHR11093">
    <property type="entry name" value="RUVB-RELATED REPTIN AND PONTIN"/>
    <property type="match status" value="1"/>
</dbReference>
<keyword evidence="9 12" id="KW-0804">Transcription</keyword>
<dbReference type="SUPFAM" id="SSF52540">
    <property type="entry name" value="P-loop containing nucleoside triphosphate hydrolases"/>
    <property type="match status" value="1"/>
</dbReference>
<evidence type="ECO:0000256" key="4">
    <source>
        <dbReference type="ARBA" id="ARBA00022763"/>
    </source>
</evidence>
<keyword evidence="4" id="KW-0227">DNA damage</keyword>
<evidence type="ECO:0000256" key="7">
    <source>
        <dbReference type="ARBA" id="ARBA00022840"/>
    </source>
</evidence>
<dbReference type="GO" id="GO:0006281">
    <property type="term" value="P:DNA repair"/>
    <property type="evidence" value="ECO:0007669"/>
    <property type="project" value="UniProtKB-KW"/>
</dbReference>
<keyword evidence="3 12" id="KW-0547">Nucleotide-binding</keyword>
<keyword evidence="5 12" id="KW-0378">Hydrolase</keyword>
<dbReference type="GO" id="GO:0005634">
    <property type="term" value="C:nucleus"/>
    <property type="evidence" value="ECO:0007669"/>
    <property type="project" value="UniProtKB-SubCell"/>
</dbReference>